<dbReference type="Gene3D" id="3.30.70.1590">
    <property type="match status" value="1"/>
</dbReference>
<feature type="domain" description="Myosin N-terminal SH3-like" evidence="14">
    <location>
        <begin position="8"/>
        <end position="57"/>
    </location>
</feature>
<dbReference type="CDD" id="cd15475">
    <property type="entry name" value="MyosinXI_CBD"/>
    <property type="match status" value="1"/>
</dbReference>
<gene>
    <name evidence="16" type="primary">LOC120255392</name>
</gene>
<evidence type="ECO:0000256" key="9">
    <source>
        <dbReference type="ARBA" id="ARBA00023203"/>
    </source>
</evidence>
<dbReference type="InterPro" id="IPR000048">
    <property type="entry name" value="IQ_motif_EF-hand-BS"/>
</dbReference>
<reference evidence="16" key="1">
    <citation type="submission" date="2025-08" db="UniProtKB">
        <authorList>
            <consortium name="RefSeq"/>
        </authorList>
    </citation>
    <scope>IDENTIFICATION</scope>
</reference>
<evidence type="ECO:0000256" key="6">
    <source>
        <dbReference type="ARBA" id="ARBA00023054"/>
    </source>
</evidence>
<keyword evidence="9 10" id="KW-0009">Actin-binding</keyword>
<evidence type="ECO:0000256" key="5">
    <source>
        <dbReference type="ARBA" id="ARBA00022860"/>
    </source>
</evidence>
<name>A0AB40AXV3_DIOCR</name>
<evidence type="ECO:0000259" key="13">
    <source>
        <dbReference type="PROSITE" id="PS51456"/>
    </source>
</evidence>
<evidence type="ECO:0000256" key="10">
    <source>
        <dbReference type="PROSITE-ProRule" id="PRU00782"/>
    </source>
</evidence>
<keyword evidence="5" id="KW-0112">Calmodulin-binding</keyword>
<dbReference type="GO" id="GO:0016459">
    <property type="term" value="C:myosin complex"/>
    <property type="evidence" value="ECO:0007669"/>
    <property type="project" value="UniProtKB-KW"/>
</dbReference>
<dbReference type="GO" id="GO:0005737">
    <property type="term" value="C:cytoplasm"/>
    <property type="evidence" value="ECO:0007669"/>
    <property type="project" value="TreeGrafter"/>
</dbReference>
<dbReference type="Gene3D" id="1.20.120.720">
    <property type="entry name" value="Myosin VI head, motor domain, U50 subdomain"/>
    <property type="match status" value="1"/>
</dbReference>
<keyword evidence="4 10" id="KW-0067">ATP-binding</keyword>
<evidence type="ECO:0000256" key="8">
    <source>
        <dbReference type="ARBA" id="ARBA00023175"/>
    </source>
</evidence>
<evidence type="ECO:0000313" key="15">
    <source>
        <dbReference type="Proteomes" id="UP001515500"/>
    </source>
</evidence>
<dbReference type="InterPro" id="IPR027417">
    <property type="entry name" value="P-loop_NTPase"/>
</dbReference>
<keyword evidence="7 10" id="KW-0518">Myosin</keyword>
<dbReference type="PANTHER" id="PTHR13140">
    <property type="entry name" value="MYOSIN"/>
    <property type="match status" value="1"/>
</dbReference>
<dbReference type="InterPro" id="IPR036018">
    <property type="entry name" value="MYSc_Myo11"/>
</dbReference>
<feature type="domain" description="Myosin motor" evidence="13">
    <location>
        <begin position="62"/>
        <end position="731"/>
    </location>
</feature>
<evidence type="ECO:0000313" key="16">
    <source>
        <dbReference type="RefSeq" id="XP_039119161.1"/>
    </source>
</evidence>
<dbReference type="SMART" id="SM00015">
    <property type="entry name" value="IQ"/>
    <property type="match status" value="6"/>
</dbReference>
<proteinExistence type="inferred from homology"/>
<evidence type="ECO:0000256" key="1">
    <source>
        <dbReference type="ARBA" id="ARBA00008049"/>
    </source>
</evidence>
<dbReference type="PROSITE" id="PS51126">
    <property type="entry name" value="DILUTE"/>
    <property type="match status" value="1"/>
</dbReference>
<dbReference type="Gene3D" id="1.20.58.530">
    <property type="match status" value="1"/>
</dbReference>
<dbReference type="GO" id="GO:0000146">
    <property type="term" value="F:microfilament motor activity"/>
    <property type="evidence" value="ECO:0007669"/>
    <property type="project" value="TreeGrafter"/>
</dbReference>
<dbReference type="PROSITE" id="PS51456">
    <property type="entry name" value="MYOSIN_MOTOR"/>
    <property type="match status" value="1"/>
</dbReference>
<dbReference type="Pfam" id="PF00612">
    <property type="entry name" value="IQ"/>
    <property type="match status" value="6"/>
</dbReference>
<dbReference type="PROSITE" id="PS50096">
    <property type="entry name" value="IQ"/>
    <property type="match status" value="6"/>
</dbReference>
<dbReference type="GO" id="GO:0030048">
    <property type="term" value="P:actin filament-based movement"/>
    <property type="evidence" value="ECO:0007669"/>
    <property type="project" value="UniProtKB-ARBA"/>
</dbReference>
<dbReference type="SMART" id="SM01132">
    <property type="entry name" value="DIL"/>
    <property type="match status" value="1"/>
</dbReference>
<keyword evidence="15" id="KW-1185">Reference proteome</keyword>
<keyword evidence="3 10" id="KW-0547">Nucleotide-binding</keyword>
<dbReference type="PANTHER" id="PTHR13140:SF270">
    <property type="entry name" value="MYOSIN-12"/>
    <property type="match status" value="1"/>
</dbReference>
<dbReference type="SUPFAM" id="SSF52540">
    <property type="entry name" value="P-loop containing nucleoside triphosphate hydrolases"/>
    <property type="match status" value="2"/>
</dbReference>
<dbReference type="Gene3D" id="1.20.5.190">
    <property type="match status" value="3"/>
</dbReference>
<dbReference type="PRINTS" id="PR00193">
    <property type="entry name" value="MYOSINHEAVY"/>
</dbReference>
<keyword evidence="2" id="KW-0677">Repeat</keyword>
<dbReference type="PROSITE" id="PS51844">
    <property type="entry name" value="SH3_LIKE"/>
    <property type="match status" value="1"/>
</dbReference>
<dbReference type="GO" id="GO:0007015">
    <property type="term" value="P:actin filament organization"/>
    <property type="evidence" value="ECO:0007669"/>
    <property type="project" value="InterPro"/>
</dbReference>
<dbReference type="Pfam" id="PF00063">
    <property type="entry name" value="Myosin_head"/>
    <property type="match status" value="1"/>
</dbReference>
<feature type="binding site" evidence="10">
    <location>
        <begin position="156"/>
        <end position="163"/>
    </location>
    <ligand>
        <name>ATP</name>
        <dbReference type="ChEBI" id="CHEBI:30616"/>
    </ligand>
</feature>
<dbReference type="GO" id="GO:0005524">
    <property type="term" value="F:ATP binding"/>
    <property type="evidence" value="ECO:0007669"/>
    <property type="project" value="UniProtKB-UniRule"/>
</dbReference>
<dbReference type="SMART" id="SM00242">
    <property type="entry name" value="MYSc"/>
    <property type="match status" value="1"/>
</dbReference>
<dbReference type="FunFam" id="1.10.10.820:FF:000001">
    <property type="entry name" value="Myosin heavy chain"/>
    <property type="match status" value="1"/>
</dbReference>
<dbReference type="InterPro" id="IPR036961">
    <property type="entry name" value="Kinesin_motor_dom_sf"/>
</dbReference>
<dbReference type="Proteomes" id="UP001515500">
    <property type="component" value="Unplaced"/>
</dbReference>
<dbReference type="InterPro" id="IPR002710">
    <property type="entry name" value="Dilute_dom"/>
</dbReference>
<dbReference type="FunFam" id="1.20.120.720:FF:000011">
    <property type="entry name" value="Myosin 2"/>
    <property type="match status" value="1"/>
</dbReference>
<evidence type="ECO:0000259" key="14">
    <source>
        <dbReference type="PROSITE" id="PS51844"/>
    </source>
</evidence>
<keyword evidence="8 10" id="KW-0505">Motor protein</keyword>
<protein>
    <submittedName>
        <fullName evidence="16">Myosin-12</fullName>
    </submittedName>
</protein>
<evidence type="ECO:0000256" key="4">
    <source>
        <dbReference type="ARBA" id="ARBA00022840"/>
    </source>
</evidence>
<dbReference type="GO" id="GO:0051015">
    <property type="term" value="F:actin filament binding"/>
    <property type="evidence" value="ECO:0007669"/>
    <property type="project" value="TreeGrafter"/>
</dbReference>
<organism evidence="15 16">
    <name type="scientific">Dioscorea cayennensis subsp. rotundata</name>
    <name type="common">White Guinea yam</name>
    <name type="synonym">Dioscorea rotundata</name>
    <dbReference type="NCBI Taxonomy" id="55577"/>
    <lineage>
        <taxon>Eukaryota</taxon>
        <taxon>Viridiplantae</taxon>
        <taxon>Streptophyta</taxon>
        <taxon>Embryophyta</taxon>
        <taxon>Tracheophyta</taxon>
        <taxon>Spermatophyta</taxon>
        <taxon>Magnoliopsida</taxon>
        <taxon>Liliopsida</taxon>
        <taxon>Dioscoreales</taxon>
        <taxon>Dioscoreaceae</taxon>
        <taxon>Dioscorea</taxon>
    </lineage>
</organism>
<evidence type="ECO:0000256" key="3">
    <source>
        <dbReference type="ARBA" id="ARBA00022741"/>
    </source>
</evidence>
<feature type="domain" description="Dilute" evidence="12">
    <location>
        <begin position="1198"/>
        <end position="1512"/>
    </location>
</feature>
<dbReference type="Gene3D" id="3.40.850.10">
    <property type="entry name" value="Kinesin motor domain"/>
    <property type="match status" value="1"/>
</dbReference>
<dbReference type="FunFam" id="1.20.5.190:FF:000001">
    <property type="entry name" value="unconventional myosin-Va"/>
    <property type="match status" value="2"/>
</dbReference>
<accession>A0AB40AXV3</accession>
<keyword evidence="6 11" id="KW-0175">Coiled coil</keyword>
<dbReference type="FunFam" id="1.20.58.530:FF:000002">
    <property type="entry name" value="Class V myosin"/>
    <property type="match status" value="1"/>
</dbReference>
<dbReference type="InterPro" id="IPR037975">
    <property type="entry name" value="MyosinXI_CBD"/>
</dbReference>
<dbReference type="InterPro" id="IPR004009">
    <property type="entry name" value="SH3_Myosin"/>
</dbReference>
<dbReference type="Gene3D" id="1.10.10.820">
    <property type="match status" value="1"/>
</dbReference>
<dbReference type="Pfam" id="PF01843">
    <property type="entry name" value="DIL"/>
    <property type="match status" value="1"/>
</dbReference>
<dbReference type="InterPro" id="IPR001609">
    <property type="entry name" value="Myosin_head_motor_dom-like"/>
</dbReference>
<evidence type="ECO:0000256" key="11">
    <source>
        <dbReference type="SAM" id="Coils"/>
    </source>
</evidence>
<dbReference type="GO" id="GO:0005516">
    <property type="term" value="F:calmodulin binding"/>
    <property type="evidence" value="ECO:0007669"/>
    <property type="project" value="UniProtKB-KW"/>
</dbReference>
<sequence>MGTPVNIILGSHVWVEDPELAWIDGEVTQIKAGDATIITTNGKTIVASLSSIYPKDTEAPPAGVDDMTKLAYLHEPGVLQNLASRFALNEIYTYTGNILIAVNPFRRLPHLYDVHMMEQYKGAPFGELSPHLFAVADACYRAMINEHGSQSILVSGESGAGKTETTKMLMRYLAFMGGRSGTEGRTVEQQVLESNPVLEAFGNAKTVKNNNSSRFGKFVEIQFDKSGKISGAAVRTYLLERSRVCQVSDPERNYHCFYMLCSAPHEDIKKFKVADPRTFHYLNQTNCYEVSNVDDAREYLETRNAMDIVGINQEEQDSIFQVVAAILHLGNVEFAKGKETDSSKLKDAKAEFHLQTVAELLMCDVKALEDSLCKRVIVTPDGKITKPLDPESAALSRDALAKTVYSRLFDWIVDKINSSIGQDPNAKSIIGVLDIYGFESFKINSFEQLCINLTNEKLQQHFNQHVFKMEQEEYTREEIDWSYVEFVDNQDVLDLIEKKPGGIIALLDEACMFPKSTHETFAQKMYQTYKAHKRFSKPKLAQTAFTINHYAGDVTYQADYFLDKNKDYVVAEHQALLNSSTCYFIANLFPPLPEESSKQSKFSSIGTRFKQQLQSLMETLNTTEPHYIRCVKPNTVLQPGIFENFNVLNQLRCGGVLEAIRISCAGYPTKRTFDEFIDRFGMLAPDLTDSSDEKSVCAAICDRMGLKGYQIGKTKVFLRAGQMAELDARRIEVLASAARLIQRQIRTHLTRKEFIILRKGTIQMQKHWRARLARKLYQQMRREDASIRIQKYARAHAARKSYTTLRASAIVIQTGLRAMAARNEYRRRRRTKASIMIQTQWRLHKARSGYKNQKKATLILQCLWRGRIGRKELRKLRMAARETGALKEAKDKLEKRVEELTWRLDFEKHLRIDLEEAKGQEIAKLQGSLQEMQEKLDEAELAIIKEREAAKLAIEQAPPVIKEVPVVDNTQLELLTNRNKELEDELSEFKNKAEEFEKRYLEVQNQTEELIKETEESKSKLNQLQDMIERLETNMSSLESENQVLRQQALVESTNEDMSEEIKSMERKIAALEAENQLLRNQPVVVTQTVVAPPLPATEPSQPIKPPQLLEAQSYENGHQVGEESKTKPKEVPIVSLAPVLSKQKSLTDRQQENHDVLIKCLMEDKRFDKKRSAAACIVYKSLLQWHSFEAEKTNIFDRIIHTIRSSVENQENIGELAYWLSTTSALLFLLQNTLKASNSSSTGSNRSRTAAATLFSRMARSAHSASAGVGISSGYSGLLGKPSAQSRVEAKYPALLFKQQLTAYVEKIYGMIRDRLKKEIRPFLTLCIQAQKSARSRSLRGSSKNIHSNLVAKQASSVHWQSIVKSLDSTLAIMCDNYVPAMITRKMFSQVFAFINVQLFNSLLLRRECCSFSNGEFVKAGLQELEQWCSQKTDEFTGTSWDELQHIRQAVGFLTLHQKTHKTMEEITNELCPVLSVAQIYRIGTMFWDDKYGTQGLSKDVIAKMRTMMTDDSTNNNTFLLDDDSSIPFSLDDISRSVLDINLSDVEPPPLLRQNSEFHFLLQQRTD</sequence>
<feature type="region of interest" description="Actin-binding" evidence="10">
    <location>
        <begin position="613"/>
        <end position="635"/>
    </location>
</feature>
<dbReference type="GO" id="GO:0016020">
    <property type="term" value="C:membrane"/>
    <property type="evidence" value="ECO:0007669"/>
    <property type="project" value="TreeGrafter"/>
</dbReference>
<dbReference type="Pfam" id="PF02736">
    <property type="entry name" value="Myosin_N"/>
    <property type="match status" value="1"/>
</dbReference>
<dbReference type="CDD" id="cd01384">
    <property type="entry name" value="MYSc_Myo11"/>
    <property type="match status" value="1"/>
</dbReference>
<evidence type="ECO:0000256" key="2">
    <source>
        <dbReference type="ARBA" id="ARBA00022737"/>
    </source>
</evidence>
<evidence type="ECO:0000256" key="7">
    <source>
        <dbReference type="ARBA" id="ARBA00023123"/>
    </source>
</evidence>
<dbReference type="GeneID" id="120255392"/>
<evidence type="ECO:0000259" key="12">
    <source>
        <dbReference type="PROSITE" id="PS51126"/>
    </source>
</evidence>
<dbReference type="RefSeq" id="XP_039119161.1">
    <property type="nucleotide sequence ID" value="XM_039263227.1"/>
</dbReference>
<comment type="similarity">
    <text evidence="1">Belongs to the TRAFAC class myosin-kinesin ATPase superfamily. Myosin family. Plant myosin class XI subfamily.</text>
</comment>
<feature type="coiled-coil region" evidence="11">
    <location>
        <begin position="876"/>
        <end position="1082"/>
    </location>
</feature>